<dbReference type="SUPFAM" id="SSF56801">
    <property type="entry name" value="Acetyl-CoA synthetase-like"/>
    <property type="match status" value="1"/>
</dbReference>
<evidence type="ECO:0000313" key="2">
    <source>
        <dbReference type="Proteomes" id="UP000218334"/>
    </source>
</evidence>
<sequence length="267" mass="30013">MYLISYLEWTLNFVEPKPCGANPMLARTKHDLSGPQTLQVAEPVSRSRVIQGALFEYEGITIIGPRCSSCVATKSLGFEYMKLRPASERRPNLSGTQALWSQSHAQKLDQDHIREIKVLQSAQKDGQRTLSNPAEQTQRLGQKMDKEFSEMGFWEHQIKLKRETASDTKDLVQVHPLNRKLFKVYGRADDQIMHSTGEKTNPGPIEAGLTTDKRVAAALMFGRSKFQPGVLILPTLEEAFEPNDTTRLAEYRASIWLALVSTSLGHC</sequence>
<keyword evidence="2" id="KW-1185">Reference proteome</keyword>
<proteinExistence type="predicted"/>
<dbReference type="EMBL" id="KZ293433">
    <property type="protein sequence ID" value="PBK68212.1"/>
    <property type="molecule type" value="Genomic_DNA"/>
</dbReference>
<dbReference type="AlphaFoldDB" id="A0A2H3BML4"/>
<evidence type="ECO:0000313" key="1">
    <source>
        <dbReference type="EMBL" id="PBK68212.1"/>
    </source>
</evidence>
<protein>
    <submittedName>
        <fullName evidence="1">Uncharacterized protein</fullName>
    </submittedName>
</protein>
<dbReference type="Pfam" id="PF23562">
    <property type="entry name" value="AMP-binding_C_3"/>
    <property type="match status" value="1"/>
</dbReference>
<organism evidence="1 2">
    <name type="scientific">Armillaria solidipes</name>
    <dbReference type="NCBI Taxonomy" id="1076256"/>
    <lineage>
        <taxon>Eukaryota</taxon>
        <taxon>Fungi</taxon>
        <taxon>Dikarya</taxon>
        <taxon>Basidiomycota</taxon>
        <taxon>Agaricomycotina</taxon>
        <taxon>Agaricomycetes</taxon>
        <taxon>Agaricomycetidae</taxon>
        <taxon>Agaricales</taxon>
        <taxon>Marasmiineae</taxon>
        <taxon>Physalacriaceae</taxon>
        <taxon>Armillaria</taxon>
    </lineage>
</organism>
<dbReference type="Proteomes" id="UP000218334">
    <property type="component" value="Unassembled WGS sequence"/>
</dbReference>
<name>A0A2H3BML4_9AGAR</name>
<accession>A0A2H3BML4</accession>
<gene>
    <name evidence="1" type="ORF">ARMSODRAFT_976064</name>
</gene>
<dbReference type="STRING" id="1076256.A0A2H3BML4"/>
<reference evidence="2" key="1">
    <citation type="journal article" date="2017" name="Nat. Ecol. Evol.">
        <title>Genome expansion and lineage-specific genetic innovations in the forest pathogenic fungi Armillaria.</title>
        <authorList>
            <person name="Sipos G."/>
            <person name="Prasanna A.N."/>
            <person name="Walter M.C."/>
            <person name="O'Connor E."/>
            <person name="Balint B."/>
            <person name="Krizsan K."/>
            <person name="Kiss B."/>
            <person name="Hess J."/>
            <person name="Varga T."/>
            <person name="Slot J."/>
            <person name="Riley R."/>
            <person name="Boka B."/>
            <person name="Rigling D."/>
            <person name="Barry K."/>
            <person name="Lee J."/>
            <person name="Mihaltcheva S."/>
            <person name="LaButti K."/>
            <person name="Lipzen A."/>
            <person name="Waldron R."/>
            <person name="Moloney N.M."/>
            <person name="Sperisen C."/>
            <person name="Kredics L."/>
            <person name="Vagvoelgyi C."/>
            <person name="Patrignani A."/>
            <person name="Fitzpatrick D."/>
            <person name="Nagy I."/>
            <person name="Doyle S."/>
            <person name="Anderson J.B."/>
            <person name="Grigoriev I.V."/>
            <person name="Gueldener U."/>
            <person name="Muensterkoetter M."/>
            <person name="Nagy L.G."/>
        </authorList>
    </citation>
    <scope>NUCLEOTIDE SEQUENCE [LARGE SCALE GENOMIC DNA]</scope>
    <source>
        <strain evidence="2">28-4</strain>
    </source>
</reference>